<dbReference type="PROSITE" id="PS00059">
    <property type="entry name" value="ADH_ZINC"/>
    <property type="match status" value="1"/>
</dbReference>
<dbReference type="RefSeq" id="XP_070899244.1">
    <property type="nucleotide sequence ID" value="XM_071049982.1"/>
</dbReference>
<accession>A0ABR4KDN2</accession>
<comment type="similarity">
    <text evidence="2 6">Belongs to the zinc-containing alcohol dehydrogenase family.</text>
</comment>
<protein>
    <submittedName>
        <fullName evidence="8">Chaperonin 10-like protein</fullName>
    </submittedName>
</protein>
<evidence type="ECO:0000256" key="6">
    <source>
        <dbReference type="RuleBase" id="RU361277"/>
    </source>
</evidence>
<dbReference type="Gene3D" id="3.90.180.10">
    <property type="entry name" value="Medium-chain alcohol dehydrogenases, catalytic domain"/>
    <property type="match status" value="1"/>
</dbReference>
<evidence type="ECO:0000256" key="1">
    <source>
        <dbReference type="ARBA" id="ARBA00001947"/>
    </source>
</evidence>
<dbReference type="Gene3D" id="3.40.50.720">
    <property type="entry name" value="NAD(P)-binding Rossmann-like Domain"/>
    <property type="match status" value="1"/>
</dbReference>
<dbReference type="InterPro" id="IPR013154">
    <property type="entry name" value="ADH-like_N"/>
</dbReference>
<dbReference type="PANTHER" id="PTHR42940">
    <property type="entry name" value="ALCOHOL DEHYDROGENASE 1-RELATED"/>
    <property type="match status" value="1"/>
</dbReference>
<evidence type="ECO:0000256" key="4">
    <source>
        <dbReference type="ARBA" id="ARBA00022833"/>
    </source>
</evidence>
<evidence type="ECO:0000259" key="7">
    <source>
        <dbReference type="SMART" id="SM00829"/>
    </source>
</evidence>
<proteinExistence type="inferred from homology"/>
<keyword evidence="5" id="KW-0560">Oxidoreductase</keyword>
<keyword evidence="3 6" id="KW-0479">Metal-binding</keyword>
<dbReference type="Pfam" id="PF08240">
    <property type="entry name" value="ADH_N"/>
    <property type="match status" value="1"/>
</dbReference>
<evidence type="ECO:0000256" key="3">
    <source>
        <dbReference type="ARBA" id="ARBA00022723"/>
    </source>
</evidence>
<dbReference type="GeneID" id="98165146"/>
<dbReference type="SUPFAM" id="SSF50129">
    <property type="entry name" value="GroES-like"/>
    <property type="match status" value="1"/>
</dbReference>
<feature type="domain" description="Enoyl reductase (ER)" evidence="7">
    <location>
        <begin position="12"/>
        <end position="362"/>
    </location>
</feature>
<dbReference type="Proteomes" id="UP001610444">
    <property type="component" value="Unassembled WGS sequence"/>
</dbReference>
<dbReference type="Pfam" id="PF00107">
    <property type="entry name" value="ADH_zinc_N"/>
    <property type="match status" value="1"/>
</dbReference>
<dbReference type="SUPFAM" id="SSF51735">
    <property type="entry name" value="NAD(P)-binding Rossmann-fold domains"/>
    <property type="match status" value="1"/>
</dbReference>
<dbReference type="InterPro" id="IPR011032">
    <property type="entry name" value="GroES-like_sf"/>
</dbReference>
<evidence type="ECO:0000313" key="8">
    <source>
        <dbReference type="EMBL" id="KAL2850375.1"/>
    </source>
</evidence>
<sequence length="365" mass="38715">MKPSMRAAQYNTTTNKVEVNEVPIPEPGETEILIKNVCATLCHSDLMLFWGHTAEKPPMEKVTIGHENTGIVAAVGSKVHGFKVGDKVGCLGCSYACYDCEGCQVHNLFCKDGTGRLHGFTTDGHFAEFSLADYRNAMVLPDDIDMVATAPLFCAGITGTLLRPSYVAVRACAYPFSAYHAVKQCSLMAGQWLAVIGCGGLGHLAIQYAKALGLKVIGIDISDAQLESARELGADATYNSSSDADYVGKLTALTGGGAHAAAVFSASNAAYASAPNVLRINGLLMVVGIPKTNLSINALDILLGKYRIKGVSSGTPQRMKEPIEFSHKHGIKSHLTTFDSLDDIQTIIDLAESGKTAGRLGVVFK</sequence>
<dbReference type="SMART" id="SM00829">
    <property type="entry name" value="PKS_ER"/>
    <property type="match status" value="1"/>
</dbReference>
<evidence type="ECO:0000313" key="9">
    <source>
        <dbReference type="Proteomes" id="UP001610444"/>
    </source>
</evidence>
<dbReference type="EMBL" id="JBFXLR010000020">
    <property type="protein sequence ID" value="KAL2850375.1"/>
    <property type="molecule type" value="Genomic_DNA"/>
</dbReference>
<keyword evidence="9" id="KW-1185">Reference proteome</keyword>
<evidence type="ECO:0000256" key="5">
    <source>
        <dbReference type="ARBA" id="ARBA00023002"/>
    </source>
</evidence>
<keyword evidence="4 6" id="KW-0862">Zinc</keyword>
<organism evidence="8 9">
    <name type="scientific">Aspergillus pseudodeflectus</name>
    <dbReference type="NCBI Taxonomy" id="176178"/>
    <lineage>
        <taxon>Eukaryota</taxon>
        <taxon>Fungi</taxon>
        <taxon>Dikarya</taxon>
        <taxon>Ascomycota</taxon>
        <taxon>Pezizomycotina</taxon>
        <taxon>Eurotiomycetes</taxon>
        <taxon>Eurotiomycetidae</taxon>
        <taxon>Eurotiales</taxon>
        <taxon>Aspergillaceae</taxon>
        <taxon>Aspergillus</taxon>
        <taxon>Aspergillus subgen. Nidulantes</taxon>
    </lineage>
</organism>
<reference evidence="8 9" key="1">
    <citation type="submission" date="2024-07" db="EMBL/GenBank/DDBJ databases">
        <title>Section-level genome sequencing and comparative genomics of Aspergillus sections Usti and Cavernicolus.</title>
        <authorList>
            <consortium name="Lawrence Berkeley National Laboratory"/>
            <person name="Nybo J.L."/>
            <person name="Vesth T.C."/>
            <person name="Theobald S."/>
            <person name="Frisvad J.C."/>
            <person name="Larsen T.O."/>
            <person name="Kjaerboelling I."/>
            <person name="Rothschild-Mancinelli K."/>
            <person name="Lyhne E.K."/>
            <person name="Kogle M.E."/>
            <person name="Barry K."/>
            <person name="Clum A."/>
            <person name="Na H."/>
            <person name="Ledsgaard L."/>
            <person name="Lin J."/>
            <person name="Lipzen A."/>
            <person name="Kuo A."/>
            <person name="Riley R."/>
            <person name="Mondo S."/>
            <person name="LaButti K."/>
            <person name="Haridas S."/>
            <person name="Pangalinan J."/>
            <person name="Salamov A.A."/>
            <person name="Simmons B.A."/>
            <person name="Magnuson J.K."/>
            <person name="Chen J."/>
            <person name="Drula E."/>
            <person name="Henrissat B."/>
            <person name="Wiebenga A."/>
            <person name="Lubbers R.J."/>
            <person name="Gomes A.C."/>
            <person name="Macurrencykelacurrency M.R."/>
            <person name="Stajich J."/>
            <person name="Grigoriev I.V."/>
            <person name="Mortensen U.H."/>
            <person name="De vries R.P."/>
            <person name="Baker S.E."/>
            <person name="Andersen M.R."/>
        </authorList>
    </citation>
    <scope>NUCLEOTIDE SEQUENCE [LARGE SCALE GENOMIC DNA]</scope>
    <source>
        <strain evidence="8 9">CBS 756.74</strain>
    </source>
</reference>
<evidence type="ECO:0000256" key="2">
    <source>
        <dbReference type="ARBA" id="ARBA00008072"/>
    </source>
</evidence>
<dbReference type="PANTHER" id="PTHR42940:SF8">
    <property type="entry name" value="VACUOLAR PROTEIN SORTING-ASSOCIATED PROTEIN 11"/>
    <property type="match status" value="1"/>
</dbReference>
<dbReference type="InterPro" id="IPR036291">
    <property type="entry name" value="NAD(P)-bd_dom_sf"/>
</dbReference>
<gene>
    <name evidence="8" type="ORF">BJX68DRAFT_90674</name>
</gene>
<dbReference type="InterPro" id="IPR002328">
    <property type="entry name" value="ADH_Zn_CS"/>
</dbReference>
<dbReference type="InterPro" id="IPR020843">
    <property type="entry name" value="ER"/>
</dbReference>
<comment type="caution">
    <text evidence="8">The sequence shown here is derived from an EMBL/GenBank/DDBJ whole genome shotgun (WGS) entry which is preliminary data.</text>
</comment>
<comment type="cofactor">
    <cofactor evidence="1 6">
        <name>Zn(2+)</name>
        <dbReference type="ChEBI" id="CHEBI:29105"/>
    </cofactor>
</comment>
<name>A0ABR4KDN2_9EURO</name>
<dbReference type="InterPro" id="IPR013149">
    <property type="entry name" value="ADH-like_C"/>
</dbReference>